<name>A0ABQ8J356_DERPT</name>
<dbReference type="SUPFAM" id="SSF53448">
    <property type="entry name" value="Nucleotide-diphospho-sugar transferases"/>
    <property type="match status" value="1"/>
</dbReference>
<dbReference type="PANTHER" id="PTHR22916">
    <property type="entry name" value="GLYCOSYLTRANSFERASE"/>
    <property type="match status" value="1"/>
</dbReference>
<dbReference type="InterPro" id="IPR001173">
    <property type="entry name" value="Glyco_trans_2-like"/>
</dbReference>
<dbReference type="EMBL" id="NJHN03000084">
    <property type="protein sequence ID" value="KAH9416935.1"/>
    <property type="molecule type" value="Genomic_DNA"/>
</dbReference>
<keyword evidence="3" id="KW-1185">Reference proteome</keyword>
<accession>A0ABQ8J356</accession>
<evidence type="ECO:0000313" key="2">
    <source>
        <dbReference type="EMBL" id="KAH9416935.1"/>
    </source>
</evidence>
<reference evidence="2 3" key="2">
    <citation type="journal article" date="2022" name="Mol. Biol. Evol.">
        <title>Comparative Genomics Reveals Insights into the Divergent Evolution of Astigmatic Mites and Household Pest Adaptations.</title>
        <authorList>
            <person name="Xiong Q."/>
            <person name="Wan A.T."/>
            <person name="Liu X."/>
            <person name="Fung C.S."/>
            <person name="Xiao X."/>
            <person name="Malainual N."/>
            <person name="Hou J."/>
            <person name="Wang L."/>
            <person name="Wang M."/>
            <person name="Yang K.Y."/>
            <person name="Cui Y."/>
            <person name="Leung E.L."/>
            <person name="Nong W."/>
            <person name="Shin S.K."/>
            <person name="Au S.W."/>
            <person name="Jeong K.Y."/>
            <person name="Chew F.T."/>
            <person name="Hui J.H."/>
            <person name="Leung T.F."/>
            <person name="Tungtrongchitr A."/>
            <person name="Zhong N."/>
            <person name="Liu Z."/>
            <person name="Tsui S.K."/>
        </authorList>
    </citation>
    <scope>NUCLEOTIDE SEQUENCE [LARGE SCALE GENOMIC DNA]</scope>
    <source>
        <strain evidence="2">Derp</strain>
    </source>
</reference>
<evidence type="ECO:0000313" key="3">
    <source>
        <dbReference type="Proteomes" id="UP000887458"/>
    </source>
</evidence>
<feature type="domain" description="Glycosyltransferase 2-like" evidence="1">
    <location>
        <begin position="6"/>
        <end position="147"/>
    </location>
</feature>
<gene>
    <name evidence="2" type="primary">B3GNTL1_1</name>
    <name evidence="2" type="ORF">DERP_014832</name>
</gene>
<evidence type="ECO:0000259" key="1">
    <source>
        <dbReference type="Pfam" id="PF00535"/>
    </source>
</evidence>
<dbReference type="Proteomes" id="UP000887458">
    <property type="component" value="Unassembled WGS sequence"/>
</dbReference>
<dbReference type="PANTHER" id="PTHR22916:SF3">
    <property type="entry name" value="UDP-GLCNAC:BETAGAL BETA-1,3-N-ACETYLGLUCOSAMINYLTRANSFERASE-LIKE PROTEIN 1"/>
    <property type="match status" value="1"/>
</dbReference>
<organism evidence="2 3">
    <name type="scientific">Dermatophagoides pteronyssinus</name>
    <name type="common">European house dust mite</name>
    <dbReference type="NCBI Taxonomy" id="6956"/>
    <lineage>
        <taxon>Eukaryota</taxon>
        <taxon>Metazoa</taxon>
        <taxon>Ecdysozoa</taxon>
        <taxon>Arthropoda</taxon>
        <taxon>Chelicerata</taxon>
        <taxon>Arachnida</taxon>
        <taxon>Acari</taxon>
        <taxon>Acariformes</taxon>
        <taxon>Sarcoptiformes</taxon>
        <taxon>Astigmata</taxon>
        <taxon>Psoroptidia</taxon>
        <taxon>Analgoidea</taxon>
        <taxon>Pyroglyphidae</taxon>
        <taxon>Dermatophagoidinae</taxon>
        <taxon>Dermatophagoides</taxon>
    </lineage>
</organism>
<proteinExistence type="predicted"/>
<comment type="caution">
    <text evidence="2">The sequence shown here is derived from an EMBL/GenBank/DDBJ whole genome shotgun (WGS) entry which is preliminary data.</text>
</comment>
<reference evidence="2 3" key="1">
    <citation type="journal article" date="2018" name="J. Allergy Clin. Immunol.">
        <title>High-quality assembly of Dermatophagoides pteronyssinus genome and transcriptome reveals a wide range of novel allergens.</title>
        <authorList>
            <person name="Liu X.Y."/>
            <person name="Yang K.Y."/>
            <person name="Wang M.Q."/>
            <person name="Kwok J.S."/>
            <person name="Zeng X."/>
            <person name="Yang Z."/>
            <person name="Xiao X.J."/>
            <person name="Lau C.P."/>
            <person name="Li Y."/>
            <person name="Huang Z.M."/>
            <person name="Ba J.G."/>
            <person name="Yim A.K."/>
            <person name="Ouyang C.Y."/>
            <person name="Ngai S.M."/>
            <person name="Chan T.F."/>
            <person name="Leung E.L."/>
            <person name="Liu L."/>
            <person name="Liu Z.G."/>
            <person name="Tsui S.K."/>
        </authorList>
    </citation>
    <scope>NUCLEOTIDE SEQUENCE [LARGE SCALE GENOMIC DNA]</scope>
    <source>
        <strain evidence="2">Derp</strain>
    </source>
</reference>
<dbReference type="Pfam" id="PF00535">
    <property type="entry name" value="Glycos_transf_2"/>
    <property type="match status" value="1"/>
</dbReference>
<dbReference type="InterPro" id="IPR029044">
    <property type="entry name" value="Nucleotide-diphossugar_trans"/>
</dbReference>
<sequence length="356" mass="41397">MPDLISIIICVRNSEKYLEECLESIAQQNFDHNLLELSIYDDGSSDRSLDIIRSWYDQYCSTHHQDNRIRLIINSNLDKDQPKGVGGAKNHAIAQSNGNYLCFFDSDDIMDPDRILKQYEICKQNPDCIVGCKVRRIPENSTPRYIEWANNLTEDQLTQQIYTCFGPTILMPTWFCTRQCFDQIGAFDQSDSKGVPEDLIFFYKHIRNGGGIKRVDDILLTYRYHSEATTFSVLDETIWNIRLAELEKNVLSKWNQFMIWNAGKEGRRFYRCLSEQNRSKVQAFCDVDPKKLAKKFYVYENCIKGIKDKPKIPIIHFSNLKPPIVICIKLGLTNGQFEQNLHSMNLKESIDFVHFG</sequence>
<dbReference type="Gene3D" id="3.90.550.10">
    <property type="entry name" value="Spore Coat Polysaccharide Biosynthesis Protein SpsA, Chain A"/>
    <property type="match status" value="1"/>
</dbReference>
<protein>
    <submittedName>
        <fullName evidence="2">UDP-GlcNAc:betaGal beta-1,3-N-acetylglucosaminyltransferase-like protein 1</fullName>
    </submittedName>
</protein>